<protein>
    <submittedName>
        <fullName evidence="2">Alpha/beta fold hydrolase</fullName>
    </submittedName>
</protein>
<keyword evidence="3" id="KW-1185">Reference proteome</keyword>
<sequence>MTLTDTPAWVALGNVEHTVRHIQVGQWRTRVLEAGTGHPDVLVLMSGVGGHLEAYTHNIGAFAEHYHVVAYDFPGHGYTSLATADLELPDYVGHLRRLLDVLGIERAHLNGESLGGWVAVKFAAAHPERTRKLVLNTPGGTMATPEVMDRIRTLTQGAADDPSPERIRARLEWLMADPGTVTDELVEIRRTIYARPGFARSMRHIMCLQDPETRRRNMITDADLAAVPGPAMVVWTSNDPSGPAAAGMTIAERIPDGRFQYVEGAGHWPQWEQRAQFNRLVLDFLAES</sequence>
<dbReference type="Pfam" id="PF12697">
    <property type="entry name" value="Abhydrolase_6"/>
    <property type="match status" value="1"/>
</dbReference>
<evidence type="ECO:0000313" key="3">
    <source>
        <dbReference type="Proteomes" id="UP001597417"/>
    </source>
</evidence>
<name>A0ABW5FNS5_9PSEU</name>
<dbReference type="InterPro" id="IPR000073">
    <property type="entry name" value="AB_hydrolase_1"/>
</dbReference>
<dbReference type="RefSeq" id="WP_378263409.1">
    <property type="nucleotide sequence ID" value="NZ_JBHUKR010000006.1"/>
</dbReference>
<evidence type="ECO:0000313" key="2">
    <source>
        <dbReference type="EMBL" id="MFD2416536.1"/>
    </source>
</evidence>
<dbReference type="Proteomes" id="UP001597417">
    <property type="component" value="Unassembled WGS sequence"/>
</dbReference>
<proteinExistence type="predicted"/>
<comment type="caution">
    <text evidence="2">The sequence shown here is derived from an EMBL/GenBank/DDBJ whole genome shotgun (WGS) entry which is preliminary data.</text>
</comment>
<evidence type="ECO:0000259" key="1">
    <source>
        <dbReference type="Pfam" id="PF12697"/>
    </source>
</evidence>
<feature type="domain" description="AB hydrolase-1" evidence="1">
    <location>
        <begin position="42"/>
        <end position="279"/>
    </location>
</feature>
<dbReference type="PRINTS" id="PR00111">
    <property type="entry name" value="ABHYDROLASE"/>
</dbReference>
<gene>
    <name evidence="2" type="ORF">ACFSXZ_09340</name>
</gene>
<organism evidence="2 3">
    <name type="scientific">Amycolatopsis pigmentata</name>
    <dbReference type="NCBI Taxonomy" id="450801"/>
    <lineage>
        <taxon>Bacteria</taxon>
        <taxon>Bacillati</taxon>
        <taxon>Actinomycetota</taxon>
        <taxon>Actinomycetes</taxon>
        <taxon>Pseudonocardiales</taxon>
        <taxon>Pseudonocardiaceae</taxon>
        <taxon>Amycolatopsis</taxon>
    </lineage>
</organism>
<reference evidence="3" key="1">
    <citation type="journal article" date="2019" name="Int. J. Syst. Evol. Microbiol.">
        <title>The Global Catalogue of Microorganisms (GCM) 10K type strain sequencing project: providing services to taxonomists for standard genome sequencing and annotation.</title>
        <authorList>
            <consortium name="The Broad Institute Genomics Platform"/>
            <consortium name="The Broad Institute Genome Sequencing Center for Infectious Disease"/>
            <person name="Wu L."/>
            <person name="Ma J."/>
        </authorList>
    </citation>
    <scope>NUCLEOTIDE SEQUENCE [LARGE SCALE GENOMIC DNA]</scope>
    <source>
        <strain evidence="3">CGMCC 4.7645</strain>
    </source>
</reference>
<dbReference type="SUPFAM" id="SSF53474">
    <property type="entry name" value="alpha/beta-Hydrolases"/>
    <property type="match status" value="1"/>
</dbReference>
<accession>A0ABW5FNS5</accession>
<dbReference type="EMBL" id="JBHUKR010000006">
    <property type="protein sequence ID" value="MFD2416536.1"/>
    <property type="molecule type" value="Genomic_DNA"/>
</dbReference>
<keyword evidence="2" id="KW-0378">Hydrolase</keyword>
<dbReference type="GO" id="GO:0016787">
    <property type="term" value="F:hydrolase activity"/>
    <property type="evidence" value="ECO:0007669"/>
    <property type="project" value="UniProtKB-KW"/>
</dbReference>
<dbReference type="InterPro" id="IPR029058">
    <property type="entry name" value="AB_hydrolase_fold"/>
</dbReference>
<dbReference type="Gene3D" id="3.40.50.1820">
    <property type="entry name" value="alpha/beta hydrolase"/>
    <property type="match status" value="1"/>
</dbReference>
<dbReference type="PANTHER" id="PTHR46438">
    <property type="entry name" value="ALPHA/BETA-HYDROLASES SUPERFAMILY PROTEIN"/>
    <property type="match status" value="1"/>
</dbReference>
<dbReference type="PANTHER" id="PTHR46438:SF11">
    <property type="entry name" value="LIPASE-RELATED"/>
    <property type="match status" value="1"/>
</dbReference>